<dbReference type="Proteomes" id="UP000828056">
    <property type="component" value="Segment"/>
</dbReference>
<evidence type="ECO:0000313" key="1">
    <source>
        <dbReference type="EMBL" id="UED37228.1"/>
    </source>
</evidence>
<proteinExistence type="predicted"/>
<evidence type="ECO:0000313" key="2">
    <source>
        <dbReference type="Proteomes" id="UP000828056"/>
    </source>
</evidence>
<keyword evidence="2" id="KW-1185">Reference proteome</keyword>
<gene>
    <name evidence="1" type="primary">RBP</name>
</gene>
<protein>
    <submittedName>
        <fullName evidence="1">Receptor binding protein</fullName>
    </submittedName>
</protein>
<organism evidence="1 2">
    <name type="scientific">Paramyxoviridae sp</name>
    <dbReference type="NCBI Taxonomy" id="1663356"/>
    <lineage>
        <taxon>Viruses</taxon>
        <taxon>Riboviria</taxon>
        <taxon>Orthornavirae</taxon>
        <taxon>Negarnaviricota</taxon>
        <taxon>Haploviricotina</taxon>
        <taxon>Monjiviricetes</taxon>
        <taxon>Mononegavirales</taxon>
        <taxon>Paramyxoviridae</taxon>
    </lineage>
</organism>
<dbReference type="EMBL" id="OK210078">
    <property type="protein sequence ID" value="UED37228.1"/>
    <property type="molecule type" value="Viral_cRNA"/>
</dbReference>
<reference evidence="1 2" key="1">
    <citation type="journal article" date="2021" name="J. Virol.">
        <title>Evolution and diversity of bat and rodent Paramyxoviruses from North America.</title>
        <authorList>
            <person name="Larsen B.B."/>
            <person name="Gryseels S."/>
            <person name="Otto H.W."/>
            <person name="Worobey M."/>
        </authorList>
    </citation>
    <scope>NUCLEOTIDE SEQUENCE [LARGE SCALE GENOMIC DNA]</scope>
    <source>
        <strain evidence="1">AB1</strain>
    </source>
</reference>
<accession>A0AC61TNV7</accession>
<name>A0AC61TNV7_9MONO</name>
<keyword evidence="1" id="KW-0675">Receptor</keyword>
<sequence>MDFYKDQSTVHNISETNTPNKEVSLTKVCNFLLNLTCLILLVIVLLFGVYLYKNRDKSISNEIGLLSDILNNLDDVYLYLTKELLPKVNLINVMVTYTLPSKIQQAEFNIINKFRHHTPLIPSIDPFPDLCSTRISHSHYVSLLNQESISSCINSGRTLVFPTGINLADFPSFVPGSTHPDGCIRNPSYSLDETTFAYTHKIHHNGCSEAGTMDQYLNIGVILDQGGPIPFPKIVQQWYISDNIKRKQCSVATSLDGAWLFCVINNGIVDDDQCNSNPKIFSLAFLSNEGDKREWLINGVDVNFDFEYTRLDVATGSGVSLGGFVYFLVYGSIQNPINEDSYCSAPGCATVTQQACNNGQRPSWYCNKQQLNGIASFNLNFSTKPDIKVTTISPRLINFGSNGRLIKGLDSSRVYLYLESSSWYALPRTGIITLYPVITIQWIFQGGVSRPGNERCNALHRCPADCVTGYYTDLYPLSEDYDVSATVYLNSLSAPQNPYIAVADTSRVIEYKKIFDGKKTCSYSTTTCFEFKGVIWCVSVIVISPGSITENDIVPILYRVDQGCKDIDTDSHRIVRPTKSKILVNTAKRLNDIGVSKEKGFLIWTNMTDVPVVPLKFNASVVSTSEGLKIVVNDIHGPLGVPVMLSKDLQNTINLAHPIVSPPTVASSQPVYLSQTPTAVTPVSSGHGITIVSDDEDLVSVTNGSISPTLMSVPMSNAVTGNVVSRRKRSTGDNLDQFVENQTKREFPLMRHNLSSSYDYYDYWMYWFEKYPGLFDYYYDDYYSEESTVKGNVDDGLVTPMNETAPEKVIQGNHYENHLIGNSSYEELVNVTPTDPEKNIIYITSTISPRSVIPTTSAVLQITQSESSQTTTIRPNSAKRLTKQDYKRIWEKMARYRKMMRGLR</sequence>